<gene>
    <name evidence="1" type="ORF">L3Q82_000036</name>
</gene>
<dbReference type="EMBL" id="CM041531">
    <property type="protein sequence ID" value="KAI3377013.1"/>
    <property type="molecule type" value="Genomic_DNA"/>
</dbReference>
<organism evidence="1 2">
    <name type="scientific">Scortum barcoo</name>
    <name type="common">barcoo grunter</name>
    <dbReference type="NCBI Taxonomy" id="214431"/>
    <lineage>
        <taxon>Eukaryota</taxon>
        <taxon>Metazoa</taxon>
        <taxon>Chordata</taxon>
        <taxon>Craniata</taxon>
        <taxon>Vertebrata</taxon>
        <taxon>Euteleostomi</taxon>
        <taxon>Actinopterygii</taxon>
        <taxon>Neopterygii</taxon>
        <taxon>Teleostei</taxon>
        <taxon>Neoteleostei</taxon>
        <taxon>Acanthomorphata</taxon>
        <taxon>Eupercaria</taxon>
        <taxon>Centrarchiformes</taxon>
        <taxon>Terapontoidei</taxon>
        <taxon>Terapontidae</taxon>
        <taxon>Scortum</taxon>
    </lineage>
</organism>
<evidence type="ECO:0000313" key="2">
    <source>
        <dbReference type="Proteomes" id="UP000831701"/>
    </source>
</evidence>
<reference evidence="1" key="1">
    <citation type="submission" date="2022-04" db="EMBL/GenBank/DDBJ databases">
        <title>Jade perch genome.</title>
        <authorList>
            <person name="Chao B."/>
        </authorList>
    </citation>
    <scope>NUCLEOTIDE SEQUENCE</scope>
    <source>
        <strain evidence="1">CB-2022</strain>
    </source>
</reference>
<proteinExistence type="predicted"/>
<sequence>MSLEFVAVRADDPAELSELMKRSQQSPTFPTQLPSLAHRCTLSMKMDRIYRENKDVKRFLDFPLQVPAVNVWDEAIESNCSAGRHFGPAVERDVTAAQVCSGGGSTETLYQSKSITSDTAANFEVERFIEHQSCLLTPPLTPVTETQSDIMGEDRGRFDGWRSPHNTNIHFVPQVQICIQQTIFRGNPPNADIKLLLEAEQFPPDFRQSSESKPLWLKTLKARRDDREVQIRAARDPFIRLSGQKQAERTDLASEENRLRARSEAHHEKKNIKDRYVARIGVTGPHPGARPGVGAQQASAWVRVFAHGTRPGSARNGDVGPPSSRLTTRRKVHEGPVQCGLGSSRGREPRRPNPWTKTLAIGTWNVTSLGGGGEGA</sequence>
<evidence type="ECO:0000313" key="1">
    <source>
        <dbReference type="EMBL" id="KAI3377013.1"/>
    </source>
</evidence>
<keyword evidence="2" id="KW-1185">Reference proteome</keyword>
<protein>
    <submittedName>
        <fullName evidence="1">Uncharacterized protein</fullName>
    </submittedName>
</protein>
<dbReference type="Proteomes" id="UP000831701">
    <property type="component" value="Chromosome 1"/>
</dbReference>
<name>A0ACB8XA58_9TELE</name>
<comment type="caution">
    <text evidence="1">The sequence shown here is derived from an EMBL/GenBank/DDBJ whole genome shotgun (WGS) entry which is preliminary data.</text>
</comment>
<accession>A0ACB8XA58</accession>